<dbReference type="CTD" id="36346028"/>
<proteinExistence type="predicted"/>
<evidence type="ECO:0000313" key="1">
    <source>
        <dbReference type="EMBL" id="EUB54828.1"/>
    </source>
</evidence>
<keyword evidence="2" id="KW-1185">Reference proteome</keyword>
<accession>W6U1B6</accession>
<sequence length="73" mass="8393">MLTTSAAMHLRVDTTCWVKETLQQSPWIRPTMIIVEAIATELLAHSVGSKNEPMWQTTKAQQSKLFLREHHYA</sequence>
<reference evidence="1 2" key="1">
    <citation type="journal article" date="2013" name="Nat. Genet.">
        <title>The genome of the hydatid tapeworm Echinococcus granulosus.</title>
        <authorList>
            <person name="Zheng H."/>
            <person name="Zhang W."/>
            <person name="Zhang L."/>
            <person name="Zhang Z."/>
            <person name="Li J."/>
            <person name="Lu G."/>
            <person name="Zhu Y."/>
            <person name="Wang Y."/>
            <person name="Huang Y."/>
            <person name="Liu J."/>
            <person name="Kang H."/>
            <person name="Chen J."/>
            <person name="Wang L."/>
            <person name="Chen A."/>
            <person name="Yu S."/>
            <person name="Gao Z."/>
            <person name="Jin L."/>
            <person name="Gu W."/>
            <person name="Wang Z."/>
            <person name="Zhao L."/>
            <person name="Shi B."/>
            <person name="Wen H."/>
            <person name="Lin R."/>
            <person name="Jones M.K."/>
            <person name="Brejova B."/>
            <person name="Vinar T."/>
            <person name="Zhao G."/>
            <person name="McManus D.P."/>
            <person name="Chen Z."/>
            <person name="Zhou Y."/>
            <person name="Wang S."/>
        </authorList>
    </citation>
    <scope>NUCLEOTIDE SEQUENCE [LARGE SCALE GENOMIC DNA]</scope>
</reference>
<evidence type="ECO:0000313" key="2">
    <source>
        <dbReference type="Proteomes" id="UP000019149"/>
    </source>
</evidence>
<protein>
    <submittedName>
        <fullName evidence="1">Uncharacterized protein</fullName>
    </submittedName>
</protein>
<dbReference type="AlphaFoldDB" id="W6U1B6"/>
<dbReference type="KEGG" id="egl:EGR_10313"/>
<dbReference type="Proteomes" id="UP000019149">
    <property type="component" value="Unassembled WGS sequence"/>
</dbReference>
<dbReference type="RefSeq" id="XP_024346024.1">
    <property type="nucleotide sequence ID" value="XM_024499562.1"/>
</dbReference>
<dbReference type="EMBL" id="APAU02000208">
    <property type="protein sequence ID" value="EUB54828.1"/>
    <property type="molecule type" value="Genomic_DNA"/>
</dbReference>
<organism evidence="1 2">
    <name type="scientific">Echinococcus granulosus</name>
    <name type="common">Hydatid tapeworm</name>
    <dbReference type="NCBI Taxonomy" id="6210"/>
    <lineage>
        <taxon>Eukaryota</taxon>
        <taxon>Metazoa</taxon>
        <taxon>Spiralia</taxon>
        <taxon>Lophotrochozoa</taxon>
        <taxon>Platyhelminthes</taxon>
        <taxon>Cestoda</taxon>
        <taxon>Eucestoda</taxon>
        <taxon>Cyclophyllidea</taxon>
        <taxon>Taeniidae</taxon>
        <taxon>Echinococcus</taxon>
        <taxon>Echinococcus granulosus group</taxon>
    </lineage>
</organism>
<comment type="caution">
    <text evidence="1">The sequence shown here is derived from an EMBL/GenBank/DDBJ whole genome shotgun (WGS) entry which is preliminary data.</text>
</comment>
<dbReference type="GeneID" id="36346028"/>
<name>W6U1B6_ECHGR</name>
<gene>
    <name evidence="1" type="ORF">EGR_10313</name>
</gene>